<evidence type="ECO:0000313" key="2">
    <source>
        <dbReference type="EMBL" id="MBB3937286.1"/>
    </source>
</evidence>
<protein>
    <submittedName>
        <fullName evidence="2">Uncharacterized protein</fullName>
    </submittedName>
</protein>
<name>A0A7W6C0R8_9HYPH</name>
<sequence length="149" mass="16565">MSRRTTVLLLIALGLAVLHHIDHALRVDHSGWPFRERVTPFTYSLTAYPIVLFALMGPVRAFWLRWALIATATAFTIYAHTAIESPGTQFHMWVHNRSVHDANLHNALNIRSVGMGAVSVAVGMALNLTVVLATLSMLRDGLSAIRRDR</sequence>
<keyword evidence="1" id="KW-0812">Transmembrane</keyword>
<feature type="transmembrane region" description="Helical" evidence="1">
    <location>
        <begin position="40"/>
        <end position="56"/>
    </location>
</feature>
<dbReference type="RefSeq" id="WP_139224637.1">
    <property type="nucleotide sequence ID" value="NZ_JACIDQ010000008.1"/>
</dbReference>
<keyword evidence="3" id="KW-1185">Reference proteome</keyword>
<dbReference type="OrthoDB" id="7907411at2"/>
<evidence type="ECO:0000313" key="3">
    <source>
        <dbReference type="Proteomes" id="UP000531216"/>
    </source>
</evidence>
<feature type="transmembrane region" description="Helical" evidence="1">
    <location>
        <begin position="113"/>
        <end position="138"/>
    </location>
</feature>
<dbReference type="AlphaFoldDB" id="A0A7W6C0R8"/>
<reference evidence="2 3" key="1">
    <citation type="submission" date="2020-08" db="EMBL/GenBank/DDBJ databases">
        <title>Genomic Encyclopedia of Type Strains, Phase IV (KMG-IV): sequencing the most valuable type-strain genomes for metagenomic binning, comparative biology and taxonomic classification.</title>
        <authorList>
            <person name="Goeker M."/>
        </authorList>
    </citation>
    <scope>NUCLEOTIDE SEQUENCE [LARGE SCALE GENOMIC DNA]</scope>
    <source>
        <strain evidence="2 3">DSM 25024</strain>
    </source>
</reference>
<dbReference type="EMBL" id="JACIDO010000008">
    <property type="protein sequence ID" value="MBB3937286.1"/>
    <property type="molecule type" value="Genomic_DNA"/>
</dbReference>
<keyword evidence="1" id="KW-1133">Transmembrane helix</keyword>
<proteinExistence type="predicted"/>
<comment type="caution">
    <text evidence="2">The sequence shown here is derived from an EMBL/GenBank/DDBJ whole genome shotgun (WGS) entry which is preliminary data.</text>
</comment>
<dbReference type="Proteomes" id="UP000531216">
    <property type="component" value="Unassembled WGS sequence"/>
</dbReference>
<feature type="transmembrane region" description="Helical" evidence="1">
    <location>
        <begin position="63"/>
        <end position="83"/>
    </location>
</feature>
<gene>
    <name evidence="2" type="ORF">GGR05_003452</name>
</gene>
<keyword evidence="1" id="KW-0472">Membrane</keyword>
<accession>A0A7W6C0R8</accession>
<organism evidence="2 3">
    <name type="scientific">Aureimonas phyllosphaerae</name>
    <dbReference type="NCBI Taxonomy" id="1166078"/>
    <lineage>
        <taxon>Bacteria</taxon>
        <taxon>Pseudomonadati</taxon>
        <taxon>Pseudomonadota</taxon>
        <taxon>Alphaproteobacteria</taxon>
        <taxon>Hyphomicrobiales</taxon>
        <taxon>Aurantimonadaceae</taxon>
        <taxon>Aureimonas</taxon>
    </lineage>
</organism>
<evidence type="ECO:0000256" key="1">
    <source>
        <dbReference type="SAM" id="Phobius"/>
    </source>
</evidence>